<sequence length="89" mass="9924">MCKIIPGPQQMIQVPSAEIEPRDVTLRNNNASPRSPNRAVLPTLHHGSKRGLSFLWTIYTTPTRNTALAGLHILKTQLGESRVLRNKTL</sequence>
<proteinExistence type="predicted"/>
<dbReference type="AlphaFoldDB" id="A0AAW0L9N7"/>
<keyword evidence="2" id="KW-1185">Reference proteome</keyword>
<dbReference type="EMBL" id="PKMF04000127">
    <property type="protein sequence ID" value="KAK7848450.1"/>
    <property type="molecule type" value="Genomic_DNA"/>
</dbReference>
<reference evidence="1 2" key="1">
    <citation type="journal article" date="2018" name="Sci. Data">
        <title>The draft genome sequence of cork oak.</title>
        <authorList>
            <person name="Ramos A.M."/>
            <person name="Usie A."/>
            <person name="Barbosa P."/>
            <person name="Barros P.M."/>
            <person name="Capote T."/>
            <person name="Chaves I."/>
            <person name="Simoes F."/>
            <person name="Abreu I."/>
            <person name="Carrasquinho I."/>
            <person name="Faro C."/>
            <person name="Guimaraes J.B."/>
            <person name="Mendonca D."/>
            <person name="Nobrega F."/>
            <person name="Rodrigues L."/>
            <person name="Saibo N.J.M."/>
            <person name="Varela M.C."/>
            <person name="Egas C."/>
            <person name="Matos J."/>
            <person name="Miguel C.M."/>
            <person name="Oliveira M.M."/>
            <person name="Ricardo C.P."/>
            <person name="Goncalves S."/>
        </authorList>
    </citation>
    <scope>NUCLEOTIDE SEQUENCE [LARGE SCALE GENOMIC DNA]</scope>
    <source>
        <strain evidence="2">cv. HL8</strain>
    </source>
</reference>
<gene>
    <name evidence="1" type="ORF">CFP56_004998</name>
</gene>
<dbReference type="Proteomes" id="UP000237347">
    <property type="component" value="Unassembled WGS sequence"/>
</dbReference>
<organism evidence="1 2">
    <name type="scientific">Quercus suber</name>
    <name type="common">Cork oak</name>
    <dbReference type="NCBI Taxonomy" id="58331"/>
    <lineage>
        <taxon>Eukaryota</taxon>
        <taxon>Viridiplantae</taxon>
        <taxon>Streptophyta</taxon>
        <taxon>Embryophyta</taxon>
        <taxon>Tracheophyta</taxon>
        <taxon>Spermatophyta</taxon>
        <taxon>Magnoliopsida</taxon>
        <taxon>eudicotyledons</taxon>
        <taxon>Gunneridae</taxon>
        <taxon>Pentapetalae</taxon>
        <taxon>rosids</taxon>
        <taxon>fabids</taxon>
        <taxon>Fagales</taxon>
        <taxon>Fagaceae</taxon>
        <taxon>Quercus</taxon>
    </lineage>
</organism>
<protein>
    <submittedName>
        <fullName evidence="1">Uncharacterized protein</fullName>
    </submittedName>
</protein>
<accession>A0AAW0L9N7</accession>
<name>A0AAW0L9N7_QUESU</name>
<comment type="caution">
    <text evidence="1">The sequence shown here is derived from an EMBL/GenBank/DDBJ whole genome shotgun (WGS) entry which is preliminary data.</text>
</comment>
<evidence type="ECO:0000313" key="2">
    <source>
        <dbReference type="Proteomes" id="UP000237347"/>
    </source>
</evidence>
<evidence type="ECO:0000313" key="1">
    <source>
        <dbReference type="EMBL" id="KAK7848450.1"/>
    </source>
</evidence>